<reference evidence="2 3" key="1">
    <citation type="submission" date="2019-03" db="EMBL/GenBank/DDBJ databases">
        <title>Comparative genomic analyses of the sweetpotato soil rot pathogen, Streptomyces ipomoeae.</title>
        <authorList>
            <person name="Ruschel Soares N."/>
            <person name="Badger J.H."/>
            <person name="Huguet-Tapia J.C."/>
            <person name="Clark C.A."/>
            <person name="Pettis G.S."/>
        </authorList>
    </citation>
    <scope>NUCLEOTIDE SEQUENCE [LARGE SCALE GENOMIC DNA]</scope>
    <source>
        <strain evidence="2 3">88-35</strain>
    </source>
</reference>
<dbReference type="EMBL" id="SPAZ01000306">
    <property type="protein sequence ID" value="TQE20241.1"/>
    <property type="molecule type" value="Genomic_DNA"/>
</dbReference>
<dbReference type="AlphaFoldDB" id="A0AAE8VX26"/>
<dbReference type="InterPro" id="IPR014825">
    <property type="entry name" value="DNA_alkylation"/>
</dbReference>
<protein>
    <submittedName>
        <fullName evidence="2">Uncharacterized protein</fullName>
    </submittedName>
</protein>
<proteinExistence type="predicted"/>
<accession>A0AAE8VX26</accession>
<evidence type="ECO:0000313" key="3">
    <source>
        <dbReference type="Proteomes" id="UP000318720"/>
    </source>
</evidence>
<dbReference type="SUPFAM" id="SSF48371">
    <property type="entry name" value="ARM repeat"/>
    <property type="match status" value="1"/>
</dbReference>
<feature type="region of interest" description="Disordered" evidence="1">
    <location>
        <begin position="95"/>
        <end position="121"/>
    </location>
</feature>
<comment type="caution">
    <text evidence="2">The sequence shown here is derived from an EMBL/GenBank/DDBJ whole genome shotgun (WGS) entry which is preliminary data.</text>
</comment>
<dbReference type="Gene3D" id="1.25.10.90">
    <property type="match status" value="1"/>
</dbReference>
<dbReference type="RefSeq" id="WP_141585597.1">
    <property type="nucleotide sequence ID" value="NZ_JARAVD010000145.1"/>
</dbReference>
<evidence type="ECO:0000256" key="1">
    <source>
        <dbReference type="SAM" id="MobiDB-lite"/>
    </source>
</evidence>
<dbReference type="Proteomes" id="UP000318720">
    <property type="component" value="Unassembled WGS sequence"/>
</dbReference>
<name>A0AAE8VX26_9ACTN</name>
<organism evidence="2 3">
    <name type="scientific">Streptomyces ipomoeae</name>
    <dbReference type="NCBI Taxonomy" id="103232"/>
    <lineage>
        <taxon>Bacteria</taxon>
        <taxon>Bacillati</taxon>
        <taxon>Actinomycetota</taxon>
        <taxon>Actinomycetes</taxon>
        <taxon>Kitasatosporales</taxon>
        <taxon>Streptomycetaceae</taxon>
        <taxon>Streptomyces</taxon>
    </lineage>
</organism>
<dbReference type="InterPro" id="IPR016024">
    <property type="entry name" value="ARM-type_fold"/>
</dbReference>
<sequence length="151" mass="16975">MARSITRSPCPAPAPCGTRRCTSPVSRPRSCWNGTFVSWRPEDTAFLEDLPRDSGTWALIDLLAGSVAGRLLLREPTVVDTCRRWAAEEHQWIRRSGVPDPRQEQKPVHQRSSPVPVAEPTQAQRYVSVFILRGRRGPPLPRRPPHLSTPL</sequence>
<dbReference type="Pfam" id="PF08713">
    <property type="entry name" value="DNA_alkylation"/>
    <property type="match status" value="1"/>
</dbReference>
<gene>
    <name evidence="2" type="ORF">Sipo8835_38590</name>
</gene>
<evidence type="ECO:0000313" key="2">
    <source>
        <dbReference type="EMBL" id="TQE20241.1"/>
    </source>
</evidence>